<dbReference type="Pfam" id="PF08281">
    <property type="entry name" value="Sigma70_r4_2"/>
    <property type="match status" value="1"/>
</dbReference>
<dbReference type="Gene3D" id="1.10.1740.10">
    <property type="match status" value="1"/>
</dbReference>
<evidence type="ECO:0000313" key="7">
    <source>
        <dbReference type="EMBL" id="MCW0483881.1"/>
    </source>
</evidence>
<dbReference type="GO" id="GO:0016987">
    <property type="term" value="F:sigma factor activity"/>
    <property type="evidence" value="ECO:0007669"/>
    <property type="project" value="UniProtKB-KW"/>
</dbReference>
<dbReference type="InterPro" id="IPR013324">
    <property type="entry name" value="RNA_pol_sigma_r3/r4-like"/>
</dbReference>
<evidence type="ECO:0000259" key="5">
    <source>
        <dbReference type="Pfam" id="PF04542"/>
    </source>
</evidence>
<comment type="similarity">
    <text evidence="1">Belongs to the sigma-70 factor family. ECF subfamily.</text>
</comment>
<dbReference type="InterPro" id="IPR013249">
    <property type="entry name" value="RNA_pol_sigma70_r4_t2"/>
</dbReference>
<dbReference type="SUPFAM" id="SSF88946">
    <property type="entry name" value="Sigma2 domain of RNA polymerase sigma factors"/>
    <property type="match status" value="1"/>
</dbReference>
<keyword evidence="8" id="KW-1185">Reference proteome</keyword>
<dbReference type="InterPro" id="IPR013325">
    <property type="entry name" value="RNA_pol_sigma_r2"/>
</dbReference>
<proteinExistence type="inferred from homology"/>
<dbReference type="Pfam" id="PF04542">
    <property type="entry name" value="Sigma70_r2"/>
    <property type="match status" value="1"/>
</dbReference>
<evidence type="ECO:0000256" key="3">
    <source>
        <dbReference type="ARBA" id="ARBA00023082"/>
    </source>
</evidence>
<dbReference type="Gene3D" id="1.10.10.10">
    <property type="entry name" value="Winged helix-like DNA-binding domain superfamily/Winged helix DNA-binding domain"/>
    <property type="match status" value="1"/>
</dbReference>
<dbReference type="InterPro" id="IPR014327">
    <property type="entry name" value="RNA_pol_sigma70_bacteroid"/>
</dbReference>
<protein>
    <submittedName>
        <fullName evidence="7">RNA polymerase sigma-70 factor</fullName>
    </submittedName>
</protein>
<feature type="domain" description="RNA polymerase sigma factor 70 region 4 type 2" evidence="6">
    <location>
        <begin position="118"/>
        <end position="170"/>
    </location>
</feature>
<dbReference type="EMBL" id="JAPAAF010000024">
    <property type="protein sequence ID" value="MCW0483881.1"/>
    <property type="molecule type" value="Genomic_DNA"/>
</dbReference>
<evidence type="ECO:0000256" key="1">
    <source>
        <dbReference type="ARBA" id="ARBA00010641"/>
    </source>
</evidence>
<organism evidence="7 8">
    <name type="scientific">Gaoshiqia sediminis</name>
    <dbReference type="NCBI Taxonomy" id="2986998"/>
    <lineage>
        <taxon>Bacteria</taxon>
        <taxon>Pseudomonadati</taxon>
        <taxon>Bacteroidota</taxon>
        <taxon>Bacteroidia</taxon>
        <taxon>Marinilabiliales</taxon>
        <taxon>Prolixibacteraceae</taxon>
        <taxon>Gaoshiqia</taxon>
    </lineage>
</organism>
<dbReference type="InterPro" id="IPR036388">
    <property type="entry name" value="WH-like_DNA-bd_sf"/>
</dbReference>
<name>A0AA41Y955_9BACT</name>
<keyword evidence="4" id="KW-0804">Transcription</keyword>
<dbReference type="PANTHER" id="PTHR43133:SF46">
    <property type="entry name" value="RNA POLYMERASE SIGMA-70 FACTOR ECF SUBFAMILY"/>
    <property type="match status" value="1"/>
</dbReference>
<dbReference type="GO" id="GO:0003677">
    <property type="term" value="F:DNA binding"/>
    <property type="evidence" value="ECO:0007669"/>
    <property type="project" value="InterPro"/>
</dbReference>
<dbReference type="Proteomes" id="UP001163821">
    <property type="component" value="Unassembled WGS sequence"/>
</dbReference>
<gene>
    <name evidence="7" type="ORF">N2K84_14150</name>
</gene>
<dbReference type="InterPro" id="IPR039425">
    <property type="entry name" value="RNA_pol_sigma-70-like"/>
</dbReference>
<dbReference type="NCBIfam" id="TIGR02937">
    <property type="entry name" value="sigma70-ECF"/>
    <property type="match status" value="1"/>
</dbReference>
<keyword evidence="2" id="KW-0805">Transcription regulation</keyword>
<evidence type="ECO:0000256" key="4">
    <source>
        <dbReference type="ARBA" id="ARBA00023163"/>
    </source>
</evidence>
<evidence type="ECO:0000313" key="8">
    <source>
        <dbReference type="Proteomes" id="UP001163821"/>
    </source>
</evidence>
<evidence type="ECO:0000259" key="6">
    <source>
        <dbReference type="Pfam" id="PF08281"/>
    </source>
</evidence>
<dbReference type="SUPFAM" id="SSF88659">
    <property type="entry name" value="Sigma3 and sigma4 domains of RNA polymerase sigma factors"/>
    <property type="match status" value="1"/>
</dbReference>
<dbReference type="InterPro" id="IPR014284">
    <property type="entry name" value="RNA_pol_sigma-70_dom"/>
</dbReference>
<dbReference type="InterPro" id="IPR007627">
    <property type="entry name" value="RNA_pol_sigma70_r2"/>
</dbReference>
<dbReference type="PANTHER" id="PTHR43133">
    <property type="entry name" value="RNA POLYMERASE ECF-TYPE SIGMA FACTO"/>
    <property type="match status" value="1"/>
</dbReference>
<sequence length="191" mass="22602">MEKRILVKQLKSDNKHAINELYQLYSSRLYRFAFGYLKSEADTLDIIQEVFIRLWNSRHQLKDDTNLEAFLFAVAKNTIISIFRKKITEIAYLEDLKLLVTQNSSDTESQVEYNLLSEKITQLVSQLPEQRRRIFILSKDKGYTNQAIANELHISIKTVEDHMTKARKFLKENLKEYGFVAILFYEMFLHV</sequence>
<reference evidence="7" key="1">
    <citation type="submission" date="2022-10" db="EMBL/GenBank/DDBJ databases">
        <title>Gaoshiqiia sediminis gen. nov., sp. nov., isolated from coastal sediment.</title>
        <authorList>
            <person name="Yu W.X."/>
            <person name="Mu D.S."/>
            <person name="Du J.Z."/>
            <person name="Liang Y.Q."/>
        </authorList>
    </citation>
    <scope>NUCLEOTIDE SEQUENCE</scope>
    <source>
        <strain evidence="7">A06</strain>
    </source>
</reference>
<dbReference type="NCBIfam" id="TIGR02985">
    <property type="entry name" value="Sig70_bacteroi1"/>
    <property type="match status" value="1"/>
</dbReference>
<accession>A0AA41Y955</accession>
<dbReference type="RefSeq" id="WP_282592474.1">
    <property type="nucleotide sequence ID" value="NZ_JAPAAF010000024.1"/>
</dbReference>
<feature type="domain" description="RNA polymerase sigma-70 region 2" evidence="5">
    <location>
        <begin position="21"/>
        <end position="86"/>
    </location>
</feature>
<dbReference type="GO" id="GO:0006352">
    <property type="term" value="P:DNA-templated transcription initiation"/>
    <property type="evidence" value="ECO:0007669"/>
    <property type="project" value="InterPro"/>
</dbReference>
<comment type="caution">
    <text evidence="7">The sequence shown here is derived from an EMBL/GenBank/DDBJ whole genome shotgun (WGS) entry which is preliminary data.</text>
</comment>
<evidence type="ECO:0000256" key="2">
    <source>
        <dbReference type="ARBA" id="ARBA00023015"/>
    </source>
</evidence>
<dbReference type="AlphaFoldDB" id="A0AA41Y955"/>
<keyword evidence="3" id="KW-0731">Sigma factor</keyword>